<dbReference type="GO" id="GO:0016787">
    <property type="term" value="F:hydrolase activity"/>
    <property type="evidence" value="ECO:0007669"/>
    <property type="project" value="InterPro"/>
</dbReference>
<dbReference type="KEGG" id="talb:FTW19_22270"/>
<dbReference type="InterPro" id="IPR010496">
    <property type="entry name" value="AL/BT2_dom"/>
</dbReference>
<organism evidence="3 4">
    <name type="scientific">Terriglobus albidus</name>
    <dbReference type="NCBI Taxonomy" id="1592106"/>
    <lineage>
        <taxon>Bacteria</taxon>
        <taxon>Pseudomonadati</taxon>
        <taxon>Acidobacteriota</taxon>
        <taxon>Terriglobia</taxon>
        <taxon>Terriglobales</taxon>
        <taxon>Acidobacteriaceae</taxon>
        <taxon>Terriglobus</taxon>
    </lineage>
</organism>
<accession>A0A5B9EJ96</accession>
<proteinExistence type="predicted"/>
<dbReference type="Proteomes" id="UP000321820">
    <property type="component" value="Chromosome"/>
</dbReference>
<keyword evidence="4" id="KW-1185">Reference proteome</keyword>
<dbReference type="Pfam" id="PF06439">
    <property type="entry name" value="3keto-disac_hyd"/>
    <property type="match status" value="1"/>
</dbReference>
<sequence length="242" mass="26834">MKSLFTAPALLLLLVPAVYAQNNTLSPKEKAAGWRLLWDGASMQGWHSAKGTNVPVDGAEIKDGVLHLRSSESHQGDVVSDDIFGDFELTVDFKLTRGANSGVKYFVNDKVNEAAHSVIGFEYQLLDDDVHPDAKLGRNGDRKTASLYDILPAAENKPTRPIGEWNTARIVVRGNHAEHWLNGVKVLEYDRTSPTFREALAQSKFKDFKGFGDASDGHILLQDHGDVVYFRNIKIRPLTAHK</sequence>
<evidence type="ECO:0000313" key="3">
    <source>
        <dbReference type="EMBL" id="QEE30467.1"/>
    </source>
</evidence>
<dbReference type="EMBL" id="CP042806">
    <property type="protein sequence ID" value="QEE30467.1"/>
    <property type="molecule type" value="Genomic_DNA"/>
</dbReference>
<protein>
    <submittedName>
        <fullName evidence="3">DUF1080 domain-containing protein</fullName>
    </submittedName>
</protein>
<reference evidence="3 4" key="1">
    <citation type="submission" date="2019-08" db="EMBL/GenBank/DDBJ databases">
        <title>Complete genome sequence of Terriglobus albidus strain ORNL.</title>
        <authorList>
            <person name="Podar M."/>
        </authorList>
    </citation>
    <scope>NUCLEOTIDE SEQUENCE [LARGE SCALE GENOMIC DNA]</scope>
    <source>
        <strain evidence="3 4">ORNL</strain>
    </source>
</reference>
<dbReference type="AlphaFoldDB" id="A0A5B9EJ96"/>
<evidence type="ECO:0000256" key="1">
    <source>
        <dbReference type="SAM" id="SignalP"/>
    </source>
</evidence>
<evidence type="ECO:0000259" key="2">
    <source>
        <dbReference type="Pfam" id="PF06439"/>
    </source>
</evidence>
<name>A0A5B9EJ96_9BACT</name>
<evidence type="ECO:0000313" key="4">
    <source>
        <dbReference type="Proteomes" id="UP000321820"/>
    </source>
</evidence>
<feature type="domain" description="3-keto-alpha-glucoside-1,2-lyase/3-keto-2-hydroxy-glucal hydratase" evidence="2">
    <location>
        <begin position="33"/>
        <end position="236"/>
    </location>
</feature>
<gene>
    <name evidence="3" type="ORF">FTW19_22270</name>
</gene>
<feature type="signal peptide" evidence="1">
    <location>
        <begin position="1"/>
        <end position="20"/>
    </location>
</feature>
<dbReference type="OrthoDB" id="9814708at2"/>
<dbReference type="RefSeq" id="WP_147649780.1">
    <property type="nucleotide sequence ID" value="NZ_CP042806.1"/>
</dbReference>
<keyword evidence="1" id="KW-0732">Signal</keyword>
<feature type="chain" id="PRO_5022751167" evidence="1">
    <location>
        <begin position="21"/>
        <end position="242"/>
    </location>
</feature>
<dbReference type="Gene3D" id="2.60.120.560">
    <property type="entry name" value="Exo-inulinase, domain 1"/>
    <property type="match status" value="1"/>
</dbReference>